<dbReference type="GO" id="GO:0003824">
    <property type="term" value="F:catalytic activity"/>
    <property type="evidence" value="ECO:0007669"/>
    <property type="project" value="InterPro"/>
</dbReference>
<gene>
    <name evidence="1" type="ORF">SLINC_6775</name>
</gene>
<dbReference type="EMBL" id="CP016438">
    <property type="protein sequence ID" value="ANS68999.1"/>
    <property type="molecule type" value="Genomic_DNA"/>
</dbReference>
<dbReference type="AlphaFoldDB" id="A0A1B1MK77"/>
<dbReference type="Gene3D" id="3.30.559.30">
    <property type="entry name" value="Nonribosomal peptide synthetase, condensation domain"/>
    <property type="match status" value="1"/>
</dbReference>
<dbReference type="GO" id="GO:0031177">
    <property type="term" value="F:phosphopantetheine binding"/>
    <property type="evidence" value="ECO:0007669"/>
    <property type="project" value="TreeGrafter"/>
</dbReference>
<organism evidence="1 2">
    <name type="scientific">Streptomyces lincolnensis</name>
    <dbReference type="NCBI Taxonomy" id="1915"/>
    <lineage>
        <taxon>Bacteria</taxon>
        <taxon>Bacillati</taxon>
        <taxon>Actinomycetota</taxon>
        <taxon>Actinomycetes</taxon>
        <taxon>Kitasatosporales</taxon>
        <taxon>Streptomycetaceae</taxon>
        <taxon>Streptomyces</taxon>
    </lineage>
</organism>
<dbReference type="GO" id="GO:0005737">
    <property type="term" value="C:cytoplasm"/>
    <property type="evidence" value="ECO:0007669"/>
    <property type="project" value="TreeGrafter"/>
</dbReference>
<dbReference type="STRING" id="1915.SLINC_6775"/>
<dbReference type="OrthoDB" id="3528137at2"/>
<dbReference type="InterPro" id="IPR001242">
    <property type="entry name" value="Condensation_dom"/>
</dbReference>
<accession>A0A1B1MK77</accession>
<sequence length="652" mass="72113">MDDVERISRCISAVNSAVDHAHGELMRSQEYYWFFYYAAPECNGILISDVFPIPDGATVQTVGAAVDHLVRQHEALRTKYPLGPHGRPVQQVLDPYRASILTWEDRTGEGVNEVTALLTRRPIDPAVDCPIRFGLVIADGVPKWLVLAFSHLTLDAGSCHILREEFRTRISRPESPEQSTRRQPLAQAAAEKTDKQERHHAAVMKYWNKCFTDMPNMTFPAYRKERTAIGREEGSTAFTAATLRYPGISAAAESVAKEYRVSGSAVFLAAYAIVLSMVSGQRSFASYITSSNRFDPAVSDSIGCFFQSSMVIMDLPPEETVGESLRKSYRAILMSMRNGRYSFWRAREEMARKADERGVMLRVGAHYNYVVLPESETDDQAADSPVEETNGSALTWEDDVDWEDYDTDVYFRVHPTDDDIFLLAHDLVLKRHEIESILRSIVEVITLLADSPTSADTDLATLKARLDISSHSLPAGWQFIDNSWINVSELADALRSIPHVDAASVSLVTNESGELEAHLAATDPTIDPRYLRLHLLGLLPSRPNIMVPHRFLVYDAMSSAEAARSGNGRDIADHMPESPEEQLLCATIELFNPEIVRSVSRSYVLCGGSAGVTPAIVGELGRKGYAGIVPDDLLSPSPISAVAAKLRRIAGA</sequence>
<evidence type="ECO:0000313" key="1">
    <source>
        <dbReference type="EMBL" id="ANS68999.1"/>
    </source>
</evidence>
<dbReference type="GO" id="GO:0043041">
    <property type="term" value="P:amino acid activation for nonribosomal peptide biosynthetic process"/>
    <property type="evidence" value="ECO:0007669"/>
    <property type="project" value="TreeGrafter"/>
</dbReference>
<dbReference type="SUPFAM" id="SSF52777">
    <property type="entry name" value="CoA-dependent acyltransferases"/>
    <property type="match status" value="2"/>
</dbReference>
<dbReference type="PANTHER" id="PTHR45527">
    <property type="entry name" value="NONRIBOSOMAL PEPTIDE SYNTHETASE"/>
    <property type="match status" value="1"/>
</dbReference>
<dbReference type="GO" id="GO:0044550">
    <property type="term" value="P:secondary metabolite biosynthetic process"/>
    <property type="evidence" value="ECO:0007669"/>
    <property type="project" value="TreeGrafter"/>
</dbReference>
<reference evidence="1 2" key="1">
    <citation type="submission" date="2016-07" db="EMBL/GenBank/DDBJ databases">
        <title>Enhancement of antibiotic productionsby engineered nitrateutilization in actinobacteria.</title>
        <authorList>
            <person name="Meng S.C."/>
        </authorList>
    </citation>
    <scope>NUCLEOTIDE SEQUENCE [LARGE SCALE GENOMIC DNA]</scope>
    <source>
        <strain evidence="1 2">NRRL 2936</strain>
    </source>
</reference>
<dbReference type="PANTHER" id="PTHR45527:SF1">
    <property type="entry name" value="FATTY ACID SYNTHASE"/>
    <property type="match status" value="1"/>
</dbReference>
<protein>
    <submittedName>
        <fullName evidence="1">Condensation domain protein</fullName>
    </submittedName>
</protein>
<dbReference type="RefSeq" id="WP_152039041.1">
    <property type="nucleotide sequence ID" value="NZ_CP016438.1"/>
</dbReference>
<dbReference type="Gene3D" id="3.30.559.10">
    <property type="entry name" value="Chloramphenicol acetyltransferase-like domain"/>
    <property type="match status" value="1"/>
</dbReference>
<dbReference type="Proteomes" id="UP000092598">
    <property type="component" value="Chromosome"/>
</dbReference>
<dbReference type="GO" id="GO:0008610">
    <property type="term" value="P:lipid biosynthetic process"/>
    <property type="evidence" value="ECO:0007669"/>
    <property type="project" value="UniProtKB-ARBA"/>
</dbReference>
<dbReference type="InterPro" id="IPR023213">
    <property type="entry name" value="CAT-like_dom_sf"/>
</dbReference>
<dbReference type="Pfam" id="PF00668">
    <property type="entry name" value="Condensation"/>
    <property type="match status" value="1"/>
</dbReference>
<evidence type="ECO:0000313" key="2">
    <source>
        <dbReference type="Proteomes" id="UP000092598"/>
    </source>
</evidence>
<dbReference type="KEGG" id="sls:SLINC_6775"/>
<proteinExistence type="predicted"/>
<name>A0A1B1MK77_STRLN</name>
<keyword evidence="2" id="KW-1185">Reference proteome</keyword>